<name>A0A0E9RYY9_ANGAN</name>
<dbReference type="AlphaFoldDB" id="A0A0E9RYY9"/>
<proteinExistence type="predicted"/>
<evidence type="ECO:0000313" key="1">
    <source>
        <dbReference type="EMBL" id="JAH34271.1"/>
    </source>
</evidence>
<dbReference type="EMBL" id="GBXM01074823">
    <property type="protein sequence ID" value="JAH33754.1"/>
    <property type="molecule type" value="Transcribed_RNA"/>
</dbReference>
<reference evidence="1" key="1">
    <citation type="submission" date="2014-11" db="EMBL/GenBank/DDBJ databases">
        <authorList>
            <person name="Amaro Gonzalez C."/>
        </authorList>
    </citation>
    <scope>NUCLEOTIDE SEQUENCE</scope>
</reference>
<dbReference type="EMBL" id="GBXM01074306">
    <property type="protein sequence ID" value="JAH34271.1"/>
    <property type="molecule type" value="Transcribed_RNA"/>
</dbReference>
<sequence length="78" mass="8686">MNLLYSKIWCMAHFGDSTSSKTEPICLLRMALELVLSDQTDLLNLCNTLCSQNCEDPHAVPMQFTSCSGAFGPWLLDD</sequence>
<organism evidence="1">
    <name type="scientific">Anguilla anguilla</name>
    <name type="common">European freshwater eel</name>
    <name type="synonym">Muraena anguilla</name>
    <dbReference type="NCBI Taxonomy" id="7936"/>
    <lineage>
        <taxon>Eukaryota</taxon>
        <taxon>Metazoa</taxon>
        <taxon>Chordata</taxon>
        <taxon>Craniata</taxon>
        <taxon>Vertebrata</taxon>
        <taxon>Euteleostomi</taxon>
        <taxon>Actinopterygii</taxon>
        <taxon>Neopterygii</taxon>
        <taxon>Teleostei</taxon>
        <taxon>Anguilliformes</taxon>
        <taxon>Anguillidae</taxon>
        <taxon>Anguilla</taxon>
    </lineage>
</organism>
<reference evidence="1" key="2">
    <citation type="journal article" date="2015" name="Fish Shellfish Immunol.">
        <title>Early steps in the European eel (Anguilla anguilla)-Vibrio vulnificus interaction in the gills: Role of the RtxA13 toxin.</title>
        <authorList>
            <person name="Callol A."/>
            <person name="Pajuelo D."/>
            <person name="Ebbesson L."/>
            <person name="Teles M."/>
            <person name="MacKenzie S."/>
            <person name="Amaro C."/>
        </authorList>
    </citation>
    <scope>NUCLEOTIDE SEQUENCE</scope>
</reference>
<accession>A0A0E9RYY9</accession>
<protein>
    <submittedName>
        <fullName evidence="1">Uncharacterized protein</fullName>
    </submittedName>
</protein>